<evidence type="ECO:0000256" key="3">
    <source>
        <dbReference type="ARBA" id="ARBA00023157"/>
    </source>
</evidence>
<dbReference type="FunFam" id="2.10.25.10:FF:000067">
    <property type="entry name" value="Laminin subunit gamma 1"/>
    <property type="match status" value="1"/>
</dbReference>
<evidence type="ECO:0000313" key="8">
    <source>
        <dbReference type="EMBL" id="KAK9510146.1"/>
    </source>
</evidence>
<evidence type="ECO:0000256" key="2">
    <source>
        <dbReference type="ARBA" id="ARBA00022737"/>
    </source>
</evidence>
<dbReference type="Gene3D" id="2.10.25.10">
    <property type="entry name" value="Laminin"/>
    <property type="match status" value="1"/>
</dbReference>
<organism evidence="8 9">
    <name type="scientific">Rhynocoris fuscipes</name>
    <dbReference type="NCBI Taxonomy" id="488301"/>
    <lineage>
        <taxon>Eukaryota</taxon>
        <taxon>Metazoa</taxon>
        <taxon>Ecdysozoa</taxon>
        <taxon>Arthropoda</taxon>
        <taxon>Hexapoda</taxon>
        <taxon>Insecta</taxon>
        <taxon>Pterygota</taxon>
        <taxon>Neoptera</taxon>
        <taxon>Paraneoptera</taxon>
        <taxon>Hemiptera</taxon>
        <taxon>Heteroptera</taxon>
        <taxon>Panheteroptera</taxon>
        <taxon>Cimicomorpha</taxon>
        <taxon>Reduviidae</taxon>
        <taxon>Harpactorinae</taxon>
        <taxon>Harpactorini</taxon>
        <taxon>Rhynocoris</taxon>
    </lineage>
</organism>
<evidence type="ECO:0000256" key="4">
    <source>
        <dbReference type="ARBA" id="ARBA00023180"/>
    </source>
</evidence>
<comment type="caution">
    <text evidence="6">Lacks conserved residue(s) required for the propagation of feature annotation.</text>
</comment>
<reference evidence="8 9" key="1">
    <citation type="submission" date="2022-12" db="EMBL/GenBank/DDBJ databases">
        <title>Chromosome-level genome assembly of true bugs.</title>
        <authorList>
            <person name="Ma L."/>
            <person name="Li H."/>
        </authorList>
    </citation>
    <scope>NUCLEOTIDE SEQUENCE [LARGE SCALE GENOMIC DNA]</scope>
    <source>
        <strain evidence="8">Lab_2022b</strain>
    </source>
</reference>
<name>A0AAW1DHF9_9HEMI</name>
<dbReference type="SMART" id="SM00180">
    <property type="entry name" value="EGF_Lam"/>
    <property type="match status" value="1"/>
</dbReference>
<dbReference type="SUPFAM" id="SSF57196">
    <property type="entry name" value="EGF/Laminin"/>
    <property type="match status" value="1"/>
</dbReference>
<evidence type="ECO:0000256" key="1">
    <source>
        <dbReference type="ARBA" id="ARBA00022729"/>
    </source>
</evidence>
<feature type="domain" description="Laminin EGF-like" evidence="7">
    <location>
        <begin position="23"/>
        <end position="70"/>
    </location>
</feature>
<keyword evidence="2" id="KW-0677">Repeat</keyword>
<protein>
    <recommendedName>
        <fullName evidence="7">Laminin EGF-like domain-containing protein</fullName>
    </recommendedName>
</protein>
<dbReference type="PROSITE" id="PS50027">
    <property type="entry name" value="EGF_LAM_2"/>
    <property type="match status" value="1"/>
</dbReference>
<evidence type="ECO:0000313" key="9">
    <source>
        <dbReference type="Proteomes" id="UP001461498"/>
    </source>
</evidence>
<evidence type="ECO:0000256" key="6">
    <source>
        <dbReference type="PROSITE-ProRule" id="PRU00460"/>
    </source>
</evidence>
<dbReference type="Pfam" id="PF00053">
    <property type="entry name" value="EGF_laminin"/>
    <property type="match status" value="1"/>
</dbReference>
<keyword evidence="9" id="KW-1185">Reference proteome</keyword>
<evidence type="ECO:0000256" key="5">
    <source>
        <dbReference type="ARBA" id="ARBA00023292"/>
    </source>
</evidence>
<dbReference type="GO" id="GO:0048731">
    <property type="term" value="P:system development"/>
    <property type="evidence" value="ECO:0007669"/>
    <property type="project" value="UniProtKB-ARBA"/>
</dbReference>
<dbReference type="GO" id="GO:0048513">
    <property type="term" value="P:animal organ development"/>
    <property type="evidence" value="ECO:0007669"/>
    <property type="project" value="UniProtKB-ARBA"/>
</dbReference>
<dbReference type="EMBL" id="JAPXFL010000002">
    <property type="protein sequence ID" value="KAK9510146.1"/>
    <property type="molecule type" value="Genomic_DNA"/>
</dbReference>
<feature type="disulfide bond" evidence="6">
    <location>
        <begin position="25"/>
        <end position="42"/>
    </location>
</feature>
<sequence length="84" mass="9531">MIIFRCDYGWYGYPESGGFCKPCKCNQYGSENEECDEKTGQCNCKPGVTGWDCSRCTDKLHVLTEDGCTGNLVLIMCYSIRYNK</sequence>
<proteinExistence type="predicted"/>
<feature type="disulfide bond" evidence="6">
    <location>
        <begin position="44"/>
        <end position="53"/>
    </location>
</feature>
<feature type="disulfide bond" evidence="6">
    <location>
        <begin position="23"/>
        <end position="35"/>
    </location>
</feature>
<keyword evidence="5 6" id="KW-0424">Laminin EGF-like domain</keyword>
<keyword evidence="4" id="KW-0325">Glycoprotein</keyword>
<gene>
    <name evidence="8" type="ORF">O3M35_004990</name>
</gene>
<dbReference type="InterPro" id="IPR002049">
    <property type="entry name" value="LE_dom"/>
</dbReference>
<dbReference type="Proteomes" id="UP001461498">
    <property type="component" value="Unassembled WGS sequence"/>
</dbReference>
<keyword evidence="1" id="KW-0732">Signal</keyword>
<evidence type="ECO:0000259" key="7">
    <source>
        <dbReference type="PROSITE" id="PS50027"/>
    </source>
</evidence>
<comment type="caution">
    <text evidence="8">The sequence shown here is derived from an EMBL/GenBank/DDBJ whole genome shotgun (WGS) entry which is preliminary data.</text>
</comment>
<accession>A0AAW1DHF9</accession>
<dbReference type="AlphaFoldDB" id="A0AAW1DHF9"/>
<keyword evidence="3 6" id="KW-1015">Disulfide bond</keyword>
<dbReference type="CDD" id="cd00055">
    <property type="entry name" value="EGF_Lam"/>
    <property type="match status" value="1"/>
</dbReference>